<organism evidence="4 5">
    <name type="scientific">Lachnellula occidentalis</name>
    <dbReference type="NCBI Taxonomy" id="215460"/>
    <lineage>
        <taxon>Eukaryota</taxon>
        <taxon>Fungi</taxon>
        <taxon>Dikarya</taxon>
        <taxon>Ascomycota</taxon>
        <taxon>Pezizomycotina</taxon>
        <taxon>Leotiomycetes</taxon>
        <taxon>Helotiales</taxon>
        <taxon>Lachnaceae</taxon>
        <taxon>Lachnellula</taxon>
    </lineage>
</organism>
<evidence type="ECO:0000313" key="5">
    <source>
        <dbReference type="Proteomes" id="UP000443090"/>
    </source>
</evidence>
<dbReference type="PANTHER" id="PTHR38794:SF3">
    <property type="entry name" value="INTEGRAL MEMBRANE PROTEIN"/>
    <property type="match status" value="1"/>
</dbReference>
<feature type="transmembrane region" description="Helical" evidence="2">
    <location>
        <begin position="32"/>
        <end position="55"/>
    </location>
</feature>
<evidence type="ECO:0000259" key="3">
    <source>
        <dbReference type="Pfam" id="PF20684"/>
    </source>
</evidence>
<feature type="compositionally biased region" description="Polar residues" evidence="1">
    <location>
        <begin position="394"/>
        <end position="408"/>
    </location>
</feature>
<feature type="transmembrane region" description="Helical" evidence="2">
    <location>
        <begin position="67"/>
        <end position="87"/>
    </location>
</feature>
<dbReference type="Proteomes" id="UP000443090">
    <property type="component" value="Unassembled WGS sequence"/>
</dbReference>
<feature type="non-terminal residue" evidence="4">
    <location>
        <position position="1"/>
    </location>
</feature>
<dbReference type="PANTHER" id="PTHR38794">
    <property type="entry name" value="INTEGRAL MEMBRANE PROTEIN"/>
    <property type="match status" value="1"/>
</dbReference>
<feature type="transmembrane region" description="Helical" evidence="2">
    <location>
        <begin position="220"/>
        <end position="245"/>
    </location>
</feature>
<keyword evidence="2" id="KW-0472">Membrane</keyword>
<accession>A0A8H8UEG5</accession>
<name>A0A8H8UEG5_9HELO</name>
<evidence type="ECO:0000256" key="2">
    <source>
        <dbReference type="SAM" id="Phobius"/>
    </source>
</evidence>
<gene>
    <name evidence="4" type="ORF">LOCC1_G006055</name>
</gene>
<dbReference type="OrthoDB" id="3918601at2759"/>
<evidence type="ECO:0000313" key="4">
    <source>
        <dbReference type="EMBL" id="TVY41913.1"/>
    </source>
</evidence>
<keyword evidence="2" id="KW-1133">Transmembrane helix</keyword>
<dbReference type="AlphaFoldDB" id="A0A8H8UEG5"/>
<feature type="transmembrane region" description="Helical" evidence="2">
    <location>
        <begin position="107"/>
        <end position="131"/>
    </location>
</feature>
<sequence>MVVVILKIVLRASMDEKLAPFFRVTADDQGGIAVVVVLNVIIVSCVVCGIRAFIANKQTVGFQADDITFYIAGIFGNLSAICVYHAVVSGLGRRIGTVSPESLDSFYKLIYCVHLLSILSMTFAKVSVVLLMKRITQTTERSWHTVMVACCLWGVFSFLAFAFQCGMPDPWVYVPLQCTTRGILQYPVIVLNIITDVILSLGMLPTIWKLRAPFESRVTVMILFALRLFVPAMSIGELVAVVASLGDHDQTYASQPRIVWLTMVTVSSVVIATIPRTNTFWTSLGTGKASAGITEHEFSGSHPSEQGTKLSNLLPFSRSTRNKSEFTSNISCKLDDIRELGGPSSVPQLSDGPNQRPRSEDKLQLVPKHKSNALTTSVYAQGLGGEPVTDRSGMGSTSDDGSRQTSIDSIRHSNGVWVKREVKVQVEKDHN</sequence>
<keyword evidence="5" id="KW-1185">Reference proteome</keyword>
<dbReference type="Pfam" id="PF20684">
    <property type="entry name" value="Fung_rhodopsin"/>
    <property type="match status" value="1"/>
</dbReference>
<comment type="caution">
    <text evidence="4">The sequence shown here is derived from an EMBL/GenBank/DDBJ whole genome shotgun (WGS) entry which is preliminary data.</text>
</comment>
<proteinExistence type="predicted"/>
<feature type="transmembrane region" description="Helical" evidence="2">
    <location>
        <begin position="143"/>
        <end position="163"/>
    </location>
</feature>
<feature type="transmembrane region" description="Helical" evidence="2">
    <location>
        <begin position="183"/>
        <end position="208"/>
    </location>
</feature>
<reference evidence="4 5" key="1">
    <citation type="submission" date="2018-05" db="EMBL/GenBank/DDBJ databases">
        <title>Genome sequencing and assembly of the regulated plant pathogen Lachnellula willkommii and related sister species for the development of diagnostic species identification markers.</title>
        <authorList>
            <person name="Giroux E."/>
            <person name="Bilodeau G."/>
        </authorList>
    </citation>
    <scope>NUCLEOTIDE SEQUENCE [LARGE SCALE GENOMIC DNA]</scope>
    <source>
        <strain evidence="4 5">CBS 160.35</strain>
    </source>
</reference>
<dbReference type="InterPro" id="IPR049326">
    <property type="entry name" value="Rhodopsin_dom_fungi"/>
</dbReference>
<feature type="region of interest" description="Disordered" evidence="1">
    <location>
        <begin position="341"/>
        <end position="414"/>
    </location>
</feature>
<protein>
    <recommendedName>
        <fullName evidence="3">Rhodopsin domain-containing protein</fullName>
    </recommendedName>
</protein>
<evidence type="ECO:0000256" key="1">
    <source>
        <dbReference type="SAM" id="MobiDB-lite"/>
    </source>
</evidence>
<feature type="domain" description="Rhodopsin" evidence="3">
    <location>
        <begin position="58"/>
        <end position="279"/>
    </location>
</feature>
<feature type="transmembrane region" description="Helical" evidence="2">
    <location>
        <begin position="257"/>
        <end position="274"/>
    </location>
</feature>
<keyword evidence="2" id="KW-0812">Transmembrane</keyword>
<dbReference type="EMBL" id="QGMI01000361">
    <property type="protein sequence ID" value="TVY41913.1"/>
    <property type="molecule type" value="Genomic_DNA"/>
</dbReference>